<dbReference type="Proteomes" id="UP000287239">
    <property type="component" value="Unassembled WGS sequence"/>
</dbReference>
<dbReference type="GO" id="GO:0005737">
    <property type="term" value="C:cytoplasm"/>
    <property type="evidence" value="ECO:0007669"/>
    <property type="project" value="UniProtKB-SubCell"/>
</dbReference>
<evidence type="ECO:0000256" key="4">
    <source>
        <dbReference type="ARBA" id="ARBA00022597"/>
    </source>
</evidence>
<dbReference type="SUPFAM" id="SSF53062">
    <property type="entry name" value="PTS system fructose IIA component-like"/>
    <property type="match status" value="1"/>
</dbReference>
<evidence type="ECO:0000256" key="1">
    <source>
        <dbReference type="ARBA" id="ARBA00004496"/>
    </source>
</evidence>
<evidence type="ECO:0000256" key="7">
    <source>
        <dbReference type="ARBA" id="ARBA00022777"/>
    </source>
</evidence>
<evidence type="ECO:0000256" key="2">
    <source>
        <dbReference type="ARBA" id="ARBA00022448"/>
    </source>
</evidence>
<dbReference type="InterPro" id="IPR051471">
    <property type="entry name" value="Bacterial_PTS_sugar_comp"/>
</dbReference>
<dbReference type="GO" id="GO:0016020">
    <property type="term" value="C:membrane"/>
    <property type="evidence" value="ECO:0007669"/>
    <property type="project" value="InterPro"/>
</dbReference>
<sequence>MIGVLIATHGKFAEGILDSVELIMGKQENCQTLALCHGNSIEDFSTEILESVKKLDQGEGVIVFTDLYSASPYNQTALNHKNLSDTEYRLVAGVNLPMLIEAFNQRMLGSSLTETTMRSLETGVDGIKEFFTELNKLNN</sequence>
<dbReference type="PROSITE" id="PS51096">
    <property type="entry name" value="PTS_EIIA_TYPE_4"/>
    <property type="match status" value="1"/>
</dbReference>
<keyword evidence="6" id="KW-0598">Phosphotransferase system</keyword>
<evidence type="ECO:0000259" key="8">
    <source>
        <dbReference type="PROSITE" id="PS51096"/>
    </source>
</evidence>
<gene>
    <name evidence="9" type="ORF">CBF35_03575</name>
</gene>
<comment type="caution">
    <text evidence="9">The sequence shown here is derived from an EMBL/GenBank/DDBJ whole genome shotgun (WGS) entry which is preliminary data.</text>
</comment>
<protein>
    <submittedName>
        <fullName evidence="9">PTS mannose transporter subunit IID</fullName>
    </submittedName>
</protein>
<dbReference type="EMBL" id="NGJU01000004">
    <property type="protein sequence ID" value="RST97017.1"/>
    <property type="molecule type" value="Genomic_DNA"/>
</dbReference>
<dbReference type="InterPro" id="IPR033887">
    <property type="entry name" value="PTS_IIA_man"/>
</dbReference>
<dbReference type="InterPro" id="IPR004701">
    <property type="entry name" value="PTS_EIIA_man-typ"/>
</dbReference>
<evidence type="ECO:0000256" key="3">
    <source>
        <dbReference type="ARBA" id="ARBA00022490"/>
    </source>
</evidence>
<keyword evidence="3" id="KW-0963">Cytoplasm</keyword>
<keyword evidence="4" id="KW-0762">Sugar transport</keyword>
<accession>A0A429ZTG0</accession>
<dbReference type="PANTHER" id="PTHR33799">
    <property type="entry name" value="PTS PERMEASE-RELATED-RELATED"/>
    <property type="match status" value="1"/>
</dbReference>
<dbReference type="GO" id="GO:0016301">
    <property type="term" value="F:kinase activity"/>
    <property type="evidence" value="ECO:0007669"/>
    <property type="project" value="UniProtKB-KW"/>
</dbReference>
<dbReference type="Gene3D" id="3.40.50.510">
    <property type="entry name" value="Phosphotransferase system, mannose-type IIA component"/>
    <property type="match status" value="1"/>
</dbReference>
<evidence type="ECO:0000256" key="6">
    <source>
        <dbReference type="ARBA" id="ARBA00022683"/>
    </source>
</evidence>
<dbReference type="AlphaFoldDB" id="A0A429ZTG0"/>
<dbReference type="GO" id="GO:0009401">
    <property type="term" value="P:phosphoenolpyruvate-dependent sugar phosphotransferase system"/>
    <property type="evidence" value="ECO:0007669"/>
    <property type="project" value="UniProtKB-KW"/>
</dbReference>
<proteinExistence type="predicted"/>
<name>A0A429ZTG0_9ENTE</name>
<keyword evidence="2" id="KW-0813">Transport</keyword>
<organism evidence="9 10">
    <name type="scientific">Vagococcus salmoninarum</name>
    <dbReference type="NCBI Taxonomy" id="2739"/>
    <lineage>
        <taxon>Bacteria</taxon>
        <taxon>Bacillati</taxon>
        <taxon>Bacillota</taxon>
        <taxon>Bacilli</taxon>
        <taxon>Lactobacillales</taxon>
        <taxon>Enterococcaceae</taxon>
        <taxon>Vagococcus</taxon>
    </lineage>
</organism>
<dbReference type="GeneID" id="98567437"/>
<feature type="domain" description="PTS EIIA type-4" evidence="8">
    <location>
        <begin position="1"/>
        <end position="127"/>
    </location>
</feature>
<evidence type="ECO:0000313" key="10">
    <source>
        <dbReference type="Proteomes" id="UP000287239"/>
    </source>
</evidence>
<comment type="subcellular location">
    <subcellularLocation>
        <location evidence="1">Cytoplasm</location>
    </subcellularLocation>
</comment>
<keyword evidence="10" id="KW-1185">Reference proteome</keyword>
<reference evidence="9 10" key="1">
    <citation type="submission" date="2017-05" db="EMBL/GenBank/DDBJ databases">
        <title>Vagococcus spp. assemblies.</title>
        <authorList>
            <person name="Gulvik C.A."/>
        </authorList>
    </citation>
    <scope>NUCLEOTIDE SEQUENCE [LARGE SCALE GENOMIC DNA]</scope>
    <source>
        <strain evidence="9 10">NCFB 2777</strain>
    </source>
</reference>
<dbReference type="RefSeq" id="WP_126778617.1">
    <property type="nucleotide sequence ID" value="NZ_NGJU01000004.1"/>
</dbReference>
<evidence type="ECO:0000313" key="9">
    <source>
        <dbReference type="EMBL" id="RST97017.1"/>
    </source>
</evidence>
<dbReference type="OrthoDB" id="9799827at2"/>
<keyword evidence="7" id="KW-0418">Kinase</keyword>
<dbReference type="Pfam" id="PF03610">
    <property type="entry name" value="EIIA-man"/>
    <property type="match status" value="1"/>
</dbReference>
<dbReference type="InterPro" id="IPR036662">
    <property type="entry name" value="PTS_EIIA_man-typ_sf"/>
</dbReference>
<keyword evidence="5" id="KW-0808">Transferase</keyword>
<dbReference type="CDD" id="cd00006">
    <property type="entry name" value="PTS_IIA_man"/>
    <property type="match status" value="1"/>
</dbReference>
<dbReference type="PANTHER" id="PTHR33799:SF1">
    <property type="entry name" value="PTS SYSTEM MANNOSE-SPECIFIC EIIAB COMPONENT-RELATED"/>
    <property type="match status" value="1"/>
</dbReference>
<evidence type="ECO:0000256" key="5">
    <source>
        <dbReference type="ARBA" id="ARBA00022679"/>
    </source>
</evidence>